<evidence type="ECO:0000256" key="8">
    <source>
        <dbReference type="SAM" id="Phobius"/>
    </source>
</evidence>
<comment type="caution">
    <text evidence="10">The sequence shown here is derived from an EMBL/GenBank/DDBJ whole genome shotgun (WGS) entry which is preliminary data.</text>
</comment>
<dbReference type="InterPro" id="IPR005467">
    <property type="entry name" value="His_kinase_dom"/>
</dbReference>
<evidence type="ECO:0000256" key="5">
    <source>
        <dbReference type="ARBA" id="ARBA00022692"/>
    </source>
</evidence>
<dbReference type="PANTHER" id="PTHR45436:SF5">
    <property type="entry name" value="SENSOR HISTIDINE KINASE TRCS"/>
    <property type="match status" value="1"/>
</dbReference>
<dbReference type="Gene3D" id="3.30.565.10">
    <property type="entry name" value="Histidine kinase-like ATPase, C-terminal domain"/>
    <property type="match status" value="1"/>
</dbReference>
<gene>
    <name evidence="10" type="ORF">DF182_04415</name>
</gene>
<keyword evidence="3" id="KW-0597">Phosphoprotein</keyword>
<dbReference type="CDD" id="cd00082">
    <property type="entry name" value="HisKA"/>
    <property type="match status" value="1"/>
</dbReference>
<dbReference type="PANTHER" id="PTHR45436">
    <property type="entry name" value="SENSOR HISTIDINE KINASE YKOH"/>
    <property type="match status" value="1"/>
</dbReference>
<dbReference type="GO" id="GO:0005886">
    <property type="term" value="C:plasma membrane"/>
    <property type="evidence" value="ECO:0007669"/>
    <property type="project" value="TreeGrafter"/>
</dbReference>
<organism evidence="10 11">
    <name type="scientific">Chitinophaga flava</name>
    <dbReference type="NCBI Taxonomy" id="2259036"/>
    <lineage>
        <taxon>Bacteria</taxon>
        <taxon>Pseudomonadati</taxon>
        <taxon>Bacteroidota</taxon>
        <taxon>Chitinophagia</taxon>
        <taxon>Chitinophagales</taxon>
        <taxon>Chitinophagaceae</taxon>
        <taxon>Chitinophaga</taxon>
    </lineage>
</organism>
<keyword evidence="7 8" id="KW-1133">Transmembrane helix</keyword>
<dbReference type="PROSITE" id="PS50109">
    <property type="entry name" value="HIS_KIN"/>
    <property type="match status" value="1"/>
</dbReference>
<dbReference type="EC" id="2.7.13.3" evidence="2"/>
<dbReference type="AlphaFoldDB" id="A0A365Y0S6"/>
<keyword evidence="6" id="KW-0418">Kinase</keyword>
<name>A0A365Y0S6_9BACT</name>
<evidence type="ECO:0000256" key="6">
    <source>
        <dbReference type="ARBA" id="ARBA00022777"/>
    </source>
</evidence>
<proteinExistence type="predicted"/>
<dbReference type="Gene3D" id="6.10.340.10">
    <property type="match status" value="1"/>
</dbReference>
<dbReference type="EMBL" id="QFFJ01000001">
    <property type="protein sequence ID" value="RBL91851.1"/>
    <property type="molecule type" value="Genomic_DNA"/>
</dbReference>
<dbReference type="InterPro" id="IPR050428">
    <property type="entry name" value="TCS_sensor_his_kinase"/>
</dbReference>
<dbReference type="InterPro" id="IPR036097">
    <property type="entry name" value="HisK_dim/P_sf"/>
</dbReference>
<dbReference type="Proteomes" id="UP000253410">
    <property type="component" value="Unassembled WGS sequence"/>
</dbReference>
<dbReference type="SMART" id="SM00388">
    <property type="entry name" value="HisKA"/>
    <property type="match status" value="1"/>
</dbReference>
<keyword evidence="4" id="KW-0808">Transferase</keyword>
<dbReference type="GO" id="GO:0000155">
    <property type="term" value="F:phosphorelay sensor kinase activity"/>
    <property type="evidence" value="ECO:0007669"/>
    <property type="project" value="InterPro"/>
</dbReference>
<dbReference type="InterPro" id="IPR003594">
    <property type="entry name" value="HATPase_dom"/>
</dbReference>
<evidence type="ECO:0000256" key="7">
    <source>
        <dbReference type="ARBA" id="ARBA00022989"/>
    </source>
</evidence>
<evidence type="ECO:0000313" key="10">
    <source>
        <dbReference type="EMBL" id="RBL91851.1"/>
    </source>
</evidence>
<dbReference type="Pfam" id="PF00512">
    <property type="entry name" value="HisKA"/>
    <property type="match status" value="1"/>
</dbReference>
<evidence type="ECO:0000256" key="4">
    <source>
        <dbReference type="ARBA" id="ARBA00022679"/>
    </source>
</evidence>
<evidence type="ECO:0000313" key="11">
    <source>
        <dbReference type="Proteomes" id="UP000253410"/>
    </source>
</evidence>
<keyword evidence="8" id="KW-0472">Membrane</keyword>
<evidence type="ECO:0000256" key="2">
    <source>
        <dbReference type="ARBA" id="ARBA00012438"/>
    </source>
</evidence>
<keyword evidence="11" id="KW-1185">Reference proteome</keyword>
<evidence type="ECO:0000256" key="3">
    <source>
        <dbReference type="ARBA" id="ARBA00022553"/>
    </source>
</evidence>
<dbReference type="OrthoDB" id="1522504at2"/>
<accession>A0A365Y0S6</accession>
<evidence type="ECO:0000256" key="1">
    <source>
        <dbReference type="ARBA" id="ARBA00000085"/>
    </source>
</evidence>
<dbReference type="Pfam" id="PF02518">
    <property type="entry name" value="HATPase_c"/>
    <property type="match status" value="1"/>
</dbReference>
<dbReference type="SUPFAM" id="SSF47384">
    <property type="entry name" value="Homodimeric domain of signal transducing histidine kinase"/>
    <property type="match status" value="1"/>
</dbReference>
<feature type="transmembrane region" description="Helical" evidence="8">
    <location>
        <begin position="12"/>
        <end position="30"/>
    </location>
</feature>
<comment type="catalytic activity">
    <reaction evidence="1">
        <text>ATP + protein L-histidine = ADP + protein N-phospho-L-histidine.</text>
        <dbReference type="EC" id="2.7.13.3"/>
    </reaction>
</comment>
<feature type="domain" description="Histidine kinase" evidence="9">
    <location>
        <begin position="221"/>
        <end position="423"/>
    </location>
</feature>
<feature type="transmembrane region" description="Helical" evidence="8">
    <location>
        <begin position="136"/>
        <end position="158"/>
    </location>
</feature>
<dbReference type="InterPro" id="IPR036890">
    <property type="entry name" value="HATPase_C_sf"/>
</dbReference>
<sequence>MRRMKLLTKTTVYFLLIMLPVFTAGAFYLFHKFNKEIKHETDEELVNDQLEWLRYLDTAHIDNPIFRFNTQEFQLTPTDKPVQKKYKLKGVHLYQETEDAQAPFRELSQVISIHGQNYQMVLRKSMIEKDDLLKNIIHVMLIAFGGLLCFVVISNWFISRNMWRPFYRSLDKIRQLQLNKMETPDFPQTPTHEFNQLNEALNQMTARIHQDYINMKELTEDAAHEMQTPLAITQSKLELLLQDENLSEEQLKNIGQTSEELQRLSRLNHNLLLLAKIENQQYPFTERPDLHQVIAKYLSLFEELIREKELNIETSLVPTAPWPLHPALADIMISNLLGNAIKYNYPEGHIQITLTTNTFTISNTSSLPEIPAANVFQRFKKNDQGYSNSNGLGLAIVKKIGESYHIRISYQYRNGLHIFTASC</sequence>
<keyword evidence="5 8" id="KW-0812">Transmembrane</keyword>
<protein>
    <recommendedName>
        <fullName evidence="2">histidine kinase</fullName>
        <ecNumber evidence="2">2.7.13.3</ecNumber>
    </recommendedName>
</protein>
<dbReference type="InterPro" id="IPR003661">
    <property type="entry name" value="HisK_dim/P_dom"/>
</dbReference>
<dbReference type="Gene3D" id="1.10.287.130">
    <property type="match status" value="1"/>
</dbReference>
<dbReference type="SUPFAM" id="SSF55874">
    <property type="entry name" value="ATPase domain of HSP90 chaperone/DNA topoisomerase II/histidine kinase"/>
    <property type="match status" value="1"/>
</dbReference>
<evidence type="ECO:0000259" key="9">
    <source>
        <dbReference type="PROSITE" id="PS50109"/>
    </source>
</evidence>
<reference evidence="10 11" key="1">
    <citation type="submission" date="2018-05" db="EMBL/GenBank/DDBJ databases">
        <title>Chitinophaga sp. K3CV102501T nov., isolated from isolated from a monsoon evergreen broad-leaved forest soil.</title>
        <authorList>
            <person name="Lv Y."/>
        </authorList>
    </citation>
    <scope>NUCLEOTIDE SEQUENCE [LARGE SCALE GENOMIC DNA]</scope>
    <source>
        <strain evidence="10 11">GDMCC 1.1325</strain>
    </source>
</reference>